<comment type="caution">
    <text evidence="1">The sequence shown here is derived from an EMBL/GenBank/DDBJ whole genome shotgun (WGS) entry which is preliminary data.</text>
</comment>
<gene>
    <name evidence="1" type="ORF">ACFO6S_02750</name>
</gene>
<dbReference type="Proteomes" id="UP001595914">
    <property type="component" value="Unassembled WGS sequence"/>
</dbReference>
<name>A0ABV9FNL1_9NOCA</name>
<dbReference type="EMBL" id="JBHSFO010000001">
    <property type="protein sequence ID" value="MFC4602605.1"/>
    <property type="molecule type" value="Genomic_DNA"/>
</dbReference>
<sequence length="172" mass="19052">MMSGNAAGSRPIRSHRRVLAAVDAVLDMAAQTHSVTIEDIAAALAEVRQRPIQIQFADLGPGVWGQRREFSDRDEIVLARSLPSVERTLAHEIGHIVFRHPGAETAETVLAADDDLIAYMLSQRAAASSEVTHEALHEWEAEAFAARLLQRLGHFEHDQNWRPLLCYDEALG</sequence>
<protein>
    <recommendedName>
        <fullName evidence="3">IrrE N-terminal-like domain-containing protein</fullName>
    </recommendedName>
</protein>
<keyword evidence="2" id="KW-1185">Reference proteome</keyword>
<evidence type="ECO:0000313" key="2">
    <source>
        <dbReference type="Proteomes" id="UP001595914"/>
    </source>
</evidence>
<dbReference type="RefSeq" id="WP_378413875.1">
    <property type="nucleotide sequence ID" value="NZ_JBHSFO010000001.1"/>
</dbReference>
<organism evidence="1 2">
    <name type="scientific">Rhodococcus kronopolitis</name>
    <dbReference type="NCBI Taxonomy" id="1460226"/>
    <lineage>
        <taxon>Bacteria</taxon>
        <taxon>Bacillati</taxon>
        <taxon>Actinomycetota</taxon>
        <taxon>Actinomycetes</taxon>
        <taxon>Mycobacteriales</taxon>
        <taxon>Nocardiaceae</taxon>
        <taxon>Rhodococcus</taxon>
    </lineage>
</organism>
<accession>A0ABV9FNL1</accession>
<reference evidence="2" key="1">
    <citation type="journal article" date="2019" name="Int. J. Syst. Evol. Microbiol.">
        <title>The Global Catalogue of Microorganisms (GCM) 10K type strain sequencing project: providing services to taxonomists for standard genome sequencing and annotation.</title>
        <authorList>
            <consortium name="The Broad Institute Genomics Platform"/>
            <consortium name="The Broad Institute Genome Sequencing Center for Infectious Disease"/>
            <person name="Wu L."/>
            <person name="Ma J."/>
        </authorList>
    </citation>
    <scope>NUCLEOTIDE SEQUENCE [LARGE SCALE GENOMIC DNA]</scope>
    <source>
        <strain evidence="2">CCUG 54520</strain>
    </source>
</reference>
<evidence type="ECO:0008006" key="3">
    <source>
        <dbReference type="Google" id="ProtNLM"/>
    </source>
</evidence>
<dbReference type="Gene3D" id="1.10.10.2910">
    <property type="match status" value="1"/>
</dbReference>
<proteinExistence type="predicted"/>
<evidence type="ECO:0000313" key="1">
    <source>
        <dbReference type="EMBL" id="MFC4602605.1"/>
    </source>
</evidence>